<dbReference type="PANTHER" id="PTHR46796">
    <property type="entry name" value="HTH-TYPE TRANSCRIPTIONAL ACTIVATOR RHAS-RELATED"/>
    <property type="match status" value="1"/>
</dbReference>
<accession>A0A9W6IXY7</accession>
<dbReference type="InterPro" id="IPR018062">
    <property type="entry name" value="HTH_AraC-typ_CS"/>
</dbReference>
<proteinExistence type="predicted"/>
<evidence type="ECO:0000313" key="6">
    <source>
        <dbReference type="Proteomes" id="UP001143372"/>
    </source>
</evidence>
<dbReference type="Proteomes" id="UP001143372">
    <property type="component" value="Unassembled WGS sequence"/>
</dbReference>
<dbReference type="InterPro" id="IPR009057">
    <property type="entry name" value="Homeodomain-like_sf"/>
</dbReference>
<dbReference type="RefSeq" id="WP_271167442.1">
    <property type="nucleotide sequence ID" value="NZ_BSFI01000004.1"/>
</dbReference>
<dbReference type="PRINTS" id="PR00032">
    <property type="entry name" value="HTHARAC"/>
</dbReference>
<keyword evidence="2" id="KW-0238">DNA-binding</keyword>
<dbReference type="Gene3D" id="1.10.10.60">
    <property type="entry name" value="Homeodomain-like"/>
    <property type="match status" value="2"/>
</dbReference>
<evidence type="ECO:0000259" key="4">
    <source>
        <dbReference type="PROSITE" id="PS01124"/>
    </source>
</evidence>
<comment type="caution">
    <text evidence="5">The sequence shown here is derived from an EMBL/GenBank/DDBJ whole genome shotgun (WGS) entry which is preliminary data.</text>
</comment>
<dbReference type="AlphaFoldDB" id="A0A9W6IXY7"/>
<evidence type="ECO:0000256" key="3">
    <source>
        <dbReference type="ARBA" id="ARBA00023163"/>
    </source>
</evidence>
<dbReference type="GO" id="GO:0003700">
    <property type="term" value="F:DNA-binding transcription factor activity"/>
    <property type="evidence" value="ECO:0007669"/>
    <property type="project" value="InterPro"/>
</dbReference>
<dbReference type="PROSITE" id="PS00041">
    <property type="entry name" value="HTH_ARAC_FAMILY_1"/>
    <property type="match status" value="1"/>
</dbReference>
<dbReference type="InterPro" id="IPR020449">
    <property type="entry name" value="Tscrpt_reg_AraC-type_HTH"/>
</dbReference>
<dbReference type="EMBL" id="BSFI01000004">
    <property type="protein sequence ID" value="GLK67186.1"/>
    <property type="molecule type" value="Genomic_DNA"/>
</dbReference>
<gene>
    <name evidence="5" type="ORF">GCM10008179_08240</name>
</gene>
<reference evidence="5" key="1">
    <citation type="journal article" date="2014" name="Int. J. Syst. Evol. Microbiol.">
        <title>Complete genome sequence of Corynebacterium casei LMG S-19264T (=DSM 44701T), isolated from a smear-ripened cheese.</title>
        <authorList>
            <consortium name="US DOE Joint Genome Institute (JGI-PGF)"/>
            <person name="Walter F."/>
            <person name="Albersmeier A."/>
            <person name="Kalinowski J."/>
            <person name="Ruckert C."/>
        </authorList>
    </citation>
    <scope>NUCLEOTIDE SEQUENCE</scope>
    <source>
        <strain evidence="5">VKM B-2347</strain>
    </source>
</reference>
<feature type="domain" description="HTH araC/xylS-type" evidence="4">
    <location>
        <begin position="188"/>
        <end position="285"/>
    </location>
</feature>
<protein>
    <submittedName>
        <fullName evidence="5">Transcriptional regulator</fullName>
    </submittedName>
</protein>
<dbReference type="GO" id="GO:0043565">
    <property type="term" value="F:sequence-specific DNA binding"/>
    <property type="evidence" value="ECO:0007669"/>
    <property type="project" value="InterPro"/>
</dbReference>
<dbReference type="SUPFAM" id="SSF46689">
    <property type="entry name" value="Homeodomain-like"/>
    <property type="match status" value="2"/>
</dbReference>
<dbReference type="InterPro" id="IPR018060">
    <property type="entry name" value="HTH_AraC"/>
</dbReference>
<evidence type="ECO:0000256" key="2">
    <source>
        <dbReference type="ARBA" id="ARBA00023125"/>
    </source>
</evidence>
<dbReference type="PROSITE" id="PS01124">
    <property type="entry name" value="HTH_ARAC_FAMILY_2"/>
    <property type="match status" value="1"/>
</dbReference>
<sequence length="298" mass="31746">MTGFRPRMQARRDGISVVAGRRAHQSEYGLAELWDARCAAGGGGDYASLDPRLFIVLEPLAASLELATDAGMAVAGAGPSVTYVPAGAPVSARFAAETGIRHLDLHFARERIDGLPGVPGGSGREPRLLFADERVMRLARLLAAACASPGSRPGLYDDGLFSAIIAAVFRPSEEPPSRRSALSDSQLRQIVDYIEDRCLEPIRLADLAALTGLSETYVSHAFKAATGTPPHRWQLNARIRRAQAMLRTSAPLIEISVATGFSDQPHFTKVFRRIVGITPSAWRGAIGRGGVDGDAPPG</sequence>
<evidence type="ECO:0000313" key="5">
    <source>
        <dbReference type="EMBL" id="GLK67186.1"/>
    </source>
</evidence>
<organism evidence="5 6">
    <name type="scientific">Hansschlegelia plantiphila</name>
    <dbReference type="NCBI Taxonomy" id="374655"/>
    <lineage>
        <taxon>Bacteria</taxon>
        <taxon>Pseudomonadati</taxon>
        <taxon>Pseudomonadota</taxon>
        <taxon>Alphaproteobacteria</taxon>
        <taxon>Hyphomicrobiales</taxon>
        <taxon>Methylopilaceae</taxon>
        <taxon>Hansschlegelia</taxon>
    </lineage>
</organism>
<dbReference type="Pfam" id="PF12833">
    <property type="entry name" value="HTH_18"/>
    <property type="match status" value="1"/>
</dbReference>
<keyword evidence="6" id="KW-1185">Reference proteome</keyword>
<evidence type="ECO:0000256" key="1">
    <source>
        <dbReference type="ARBA" id="ARBA00023015"/>
    </source>
</evidence>
<keyword evidence="3" id="KW-0804">Transcription</keyword>
<dbReference type="InterPro" id="IPR050204">
    <property type="entry name" value="AraC_XylS_family_regulators"/>
</dbReference>
<dbReference type="PANTHER" id="PTHR46796:SF14">
    <property type="entry name" value="TRANSCRIPTIONAL REGULATORY PROTEIN"/>
    <property type="match status" value="1"/>
</dbReference>
<keyword evidence="1" id="KW-0805">Transcription regulation</keyword>
<dbReference type="SMART" id="SM00342">
    <property type="entry name" value="HTH_ARAC"/>
    <property type="match status" value="1"/>
</dbReference>
<name>A0A9W6IXY7_9HYPH</name>
<reference evidence="5" key="2">
    <citation type="submission" date="2023-01" db="EMBL/GenBank/DDBJ databases">
        <authorList>
            <person name="Sun Q."/>
            <person name="Evtushenko L."/>
        </authorList>
    </citation>
    <scope>NUCLEOTIDE SEQUENCE</scope>
    <source>
        <strain evidence="5">VKM B-2347</strain>
    </source>
</reference>